<feature type="region of interest" description="Disordered" evidence="1">
    <location>
        <begin position="83"/>
        <end position="102"/>
    </location>
</feature>
<comment type="caution">
    <text evidence="2">The sequence shown here is derived from an EMBL/GenBank/DDBJ whole genome shotgun (WGS) entry which is preliminary data.</text>
</comment>
<proteinExistence type="predicted"/>
<reference evidence="2" key="1">
    <citation type="submission" date="2021-01" db="EMBL/GenBank/DDBJ databases">
        <title>Adiantum capillus-veneris genome.</title>
        <authorList>
            <person name="Fang Y."/>
            <person name="Liao Q."/>
        </authorList>
    </citation>
    <scope>NUCLEOTIDE SEQUENCE</scope>
    <source>
        <strain evidence="2">H3</strain>
        <tissue evidence="2">Leaf</tissue>
    </source>
</reference>
<name>A0A9D4Z5E1_ADICA</name>
<keyword evidence="3" id="KW-1185">Reference proteome</keyword>
<accession>A0A9D4Z5E1</accession>
<dbReference type="Proteomes" id="UP000886520">
    <property type="component" value="Chromosome 23"/>
</dbReference>
<evidence type="ECO:0000313" key="3">
    <source>
        <dbReference type="Proteomes" id="UP000886520"/>
    </source>
</evidence>
<sequence>MTPMLVLYQQTSILCLSSQHNYVCYREKILQATTEHSRCTLITWPPECVHAHIYTDMGSIKALISWKKYVLFTYKSGRFDISDESYTAKDPCDEAEDAHRKQ</sequence>
<protein>
    <submittedName>
        <fullName evidence="2">Uncharacterized protein</fullName>
    </submittedName>
</protein>
<dbReference type="EMBL" id="JABFUD020000023">
    <property type="protein sequence ID" value="KAI5061765.1"/>
    <property type="molecule type" value="Genomic_DNA"/>
</dbReference>
<dbReference type="AlphaFoldDB" id="A0A9D4Z5E1"/>
<organism evidence="2 3">
    <name type="scientific">Adiantum capillus-veneris</name>
    <name type="common">Maidenhair fern</name>
    <dbReference type="NCBI Taxonomy" id="13818"/>
    <lineage>
        <taxon>Eukaryota</taxon>
        <taxon>Viridiplantae</taxon>
        <taxon>Streptophyta</taxon>
        <taxon>Embryophyta</taxon>
        <taxon>Tracheophyta</taxon>
        <taxon>Polypodiopsida</taxon>
        <taxon>Polypodiidae</taxon>
        <taxon>Polypodiales</taxon>
        <taxon>Pteridineae</taxon>
        <taxon>Pteridaceae</taxon>
        <taxon>Vittarioideae</taxon>
        <taxon>Adiantum</taxon>
    </lineage>
</organism>
<evidence type="ECO:0000256" key="1">
    <source>
        <dbReference type="SAM" id="MobiDB-lite"/>
    </source>
</evidence>
<evidence type="ECO:0000313" key="2">
    <source>
        <dbReference type="EMBL" id="KAI5061765.1"/>
    </source>
</evidence>
<gene>
    <name evidence="2" type="ORF">GOP47_0024270</name>
</gene>